<dbReference type="Gene3D" id="3.30.920.30">
    <property type="entry name" value="Hypothetical protein"/>
    <property type="match status" value="1"/>
</dbReference>
<evidence type="ECO:0000256" key="3">
    <source>
        <dbReference type="ARBA" id="ARBA00022722"/>
    </source>
</evidence>
<keyword evidence="2" id="KW-1277">Toxin-antitoxin system</keyword>
<accession>A0A9D2GRI6</accession>
<evidence type="ECO:0000256" key="2">
    <source>
        <dbReference type="ARBA" id="ARBA00022649"/>
    </source>
</evidence>
<evidence type="ECO:0000256" key="6">
    <source>
        <dbReference type="ARBA" id="ARBA00022884"/>
    </source>
</evidence>
<dbReference type="SUPFAM" id="SSF54786">
    <property type="entry name" value="YcfA/nrd intein domain"/>
    <property type="match status" value="1"/>
</dbReference>
<dbReference type="GO" id="GO:0004519">
    <property type="term" value="F:endonuclease activity"/>
    <property type="evidence" value="ECO:0007669"/>
    <property type="project" value="UniProtKB-KW"/>
</dbReference>
<keyword evidence="7" id="KW-0346">Stress response</keyword>
<evidence type="ECO:0000256" key="5">
    <source>
        <dbReference type="ARBA" id="ARBA00022801"/>
    </source>
</evidence>
<dbReference type="InterPro" id="IPR038570">
    <property type="entry name" value="HicA_sf"/>
</dbReference>
<dbReference type="GO" id="GO:0003729">
    <property type="term" value="F:mRNA binding"/>
    <property type="evidence" value="ECO:0007669"/>
    <property type="project" value="InterPro"/>
</dbReference>
<name>A0A9D2GRI6_9BACT</name>
<evidence type="ECO:0000313" key="8">
    <source>
        <dbReference type="EMBL" id="HIZ85915.1"/>
    </source>
</evidence>
<sequence>MKWNEFEKLARSKGWYCYRSGGNHDIYRHPERSGSLVIERHWSQEIRPGLMKRLLKQIGEE</sequence>
<dbReference type="EMBL" id="DXAW01000096">
    <property type="protein sequence ID" value="HIZ85915.1"/>
    <property type="molecule type" value="Genomic_DNA"/>
</dbReference>
<dbReference type="AlphaFoldDB" id="A0A9D2GRI6"/>
<dbReference type="Pfam" id="PF07927">
    <property type="entry name" value="HicA_toxin"/>
    <property type="match status" value="1"/>
</dbReference>
<dbReference type="InterPro" id="IPR012933">
    <property type="entry name" value="HicA_mRNA_interferase"/>
</dbReference>
<protein>
    <submittedName>
        <fullName evidence="8">Type II toxin-antitoxin system HicA family toxin</fullName>
    </submittedName>
</protein>
<keyword evidence="4" id="KW-0255">Endonuclease</keyword>
<keyword evidence="5" id="KW-0378">Hydrolase</keyword>
<evidence type="ECO:0000256" key="4">
    <source>
        <dbReference type="ARBA" id="ARBA00022759"/>
    </source>
</evidence>
<keyword evidence="3" id="KW-0540">Nuclease</keyword>
<reference evidence="8" key="2">
    <citation type="submission" date="2021-04" db="EMBL/GenBank/DDBJ databases">
        <authorList>
            <person name="Gilroy R."/>
        </authorList>
    </citation>
    <scope>NUCLEOTIDE SEQUENCE</scope>
    <source>
        <strain evidence="8">Gambia16-554</strain>
    </source>
</reference>
<gene>
    <name evidence="8" type="ORF">IAC04_05455</name>
</gene>
<evidence type="ECO:0000256" key="7">
    <source>
        <dbReference type="ARBA" id="ARBA00023016"/>
    </source>
</evidence>
<keyword evidence="6" id="KW-0694">RNA-binding</keyword>
<dbReference type="GO" id="GO:0016787">
    <property type="term" value="F:hydrolase activity"/>
    <property type="evidence" value="ECO:0007669"/>
    <property type="project" value="UniProtKB-KW"/>
</dbReference>
<evidence type="ECO:0000313" key="9">
    <source>
        <dbReference type="Proteomes" id="UP000824115"/>
    </source>
</evidence>
<organism evidence="8 9">
    <name type="scientific">Candidatus Coprenecus stercoravium</name>
    <dbReference type="NCBI Taxonomy" id="2840735"/>
    <lineage>
        <taxon>Bacteria</taxon>
        <taxon>Pseudomonadati</taxon>
        <taxon>Bacteroidota</taxon>
        <taxon>Bacteroidia</taxon>
        <taxon>Bacteroidales</taxon>
        <taxon>Rikenellaceae</taxon>
        <taxon>Rikenellaceae incertae sedis</taxon>
        <taxon>Candidatus Coprenecus</taxon>
    </lineage>
</organism>
<evidence type="ECO:0000256" key="1">
    <source>
        <dbReference type="ARBA" id="ARBA00006620"/>
    </source>
</evidence>
<dbReference type="Proteomes" id="UP000824115">
    <property type="component" value="Unassembled WGS sequence"/>
</dbReference>
<comment type="caution">
    <text evidence="8">The sequence shown here is derived from an EMBL/GenBank/DDBJ whole genome shotgun (WGS) entry which is preliminary data.</text>
</comment>
<comment type="similarity">
    <text evidence="1">Belongs to the HicA mRNA interferase family.</text>
</comment>
<reference evidence="8" key="1">
    <citation type="journal article" date="2021" name="PeerJ">
        <title>Extensive microbial diversity within the chicken gut microbiome revealed by metagenomics and culture.</title>
        <authorList>
            <person name="Gilroy R."/>
            <person name="Ravi A."/>
            <person name="Getino M."/>
            <person name="Pursley I."/>
            <person name="Horton D.L."/>
            <person name="Alikhan N.F."/>
            <person name="Baker D."/>
            <person name="Gharbi K."/>
            <person name="Hall N."/>
            <person name="Watson M."/>
            <person name="Adriaenssens E.M."/>
            <person name="Foster-Nyarko E."/>
            <person name="Jarju S."/>
            <person name="Secka A."/>
            <person name="Antonio M."/>
            <person name="Oren A."/>
            <person name="Chaudhuri R.R."/>
            <person name="La Ragione R."/>
            <person name="Hildebrand F."/>
            <person name="Pallen M.J."/>
        </authorList>
    </citation>
    <scope>NUCLEOTIDE SEQUENCE</scope>
    <source>
        <strain evidence="8">Gambia16-554</strain>
    </source>
</reference>
<proteinExistence type="inferred from homology"/>